<feature type="region of interest" description="Disordered" evidence="1">
    <location>
        <begin position="97"/>
        <end position="124"/>
    </location>
</feature>
<protein>
    <submittedName>
        <fullName evidence="2">Uncharacterized protein</fullName>
    </submittedName>
</protein>
<evidence type="ECO:0000313" key="3">
    <source>
        <dbReference type="Proteomes" id="UP000314294"/>
    </source>
</evidence>
<dbReference type="Proteomes" id="UP000314294">
    <property type="component" value="Unassembled WGS sequence"/>
</dbReference>
<dbReference type="AlphaFoldDB" id="A0A4Z2IV97"/>
<accession>A0A4Z2IV97</accession>
<comment type="caution">
    <text evidence="2">The sequence shown here is derived from an EMBL/GenBank/DDBJ whole genome shotgun (WGS) entry which is preliminary data.</text>
</comment>
<feature type="compositionally biased region" description="Low complexity" evidence="1">
    <location>
        <begin position="100"/>
        <end position="114"/>
    </location>
</feature>
<dbReference type="OrthoDB" id="9988752at2759"/>
<keyword evidence="3" id="KW-1185">Reference proteome</keyword>
<proteinExistence type="predicted"/>
<organism evidence="2 3">
    <name type="scientific">Liparis tanakae</name>
    <name type="common">Tanaka's snailfish</name>
    <dbReference type="NCBI Taxonomy" id="230148"/>
    <lineage>
        <taxon>Eukaryota</taxon>
        <taxon>Metazoa</taxon>
        <taxon>Chordata</taxon>
        <taxon>Craniata</taxon>
        <taxon>Vertebrata</taxon>
        <taxon>Euteleostomi</taxon>
        <taxon>Actinopterygii</taxon>
        <taxon>Neopterygii</taxon>
        <taxon>Teleostei</taxon>
        <taxon>Neoteleostei</taxon>
        <taxon>Acanthomorphata</taxon>
        <taxon>Eupercaria</taxon>
        <taxon>Perciformes</taxon>
        <taxon>Cottioidei</taxon>
        <taxon>Cottales</taxon>
        <taxon>Liparidae</taxon>
        <taxon>Liparis</taxon>
    </lineage>
</organism>
<evidence type="ECO:0000313" key="2">
    <source>
        <dbReference type="EMBL" id="TNN81751.1"/>
    </source>
</evidence>
<dbReference type="EMBL" id="SRLO01000044">
    <property type="protein sequence ID" value="TNN81751.1"/>
    <property type="molecule type" value="Genomic_DNA"/>
</dbReference>
<evidence type="ECO:0000256" key="1">
    <source>
        <dbReference type="SAM" id="MobiDB-lite"/>
    </source>
</evidence>
<sequence>MTVVKLCDGSKEHFPRPSSQAETLYENIFRVSAGNRGWTQRRPKGDPKERSCLVARVCDWVTGALYVAGSVKTDDSALPLERCGETEEVRGTAWGPWVETSRSSPRNTPSTPNPILDSGNFGTVKFPLQDKKRKRKSAFPTRERTPRAIVVVIGWLRLVN</sequence>
<name>A0A4Z2IV97_9TELE</name>
<gene>
    <name evidence="2" type="ORF">EYF80_007880</name>
</gene>
<reference evidence="2 3" key="1">
    <citation type="submission" date="2019-03" db="EMBL/GenBank/DDBJ databases">
        <title>First draft genome of Liparis tanakae, snailfish: a comprehensive survey of snailfish specific genes.</title>
        <authorList>
            <person name="Kim W."/>
            <person name="Song I."/>
            <person name="Jeong J.-H."/>
            <person name="Kim D."/>
            <person name="Kim S."/>
            <person name="Ryu S."/>
            <person name="Song J.Y."/>
            <person name="Lee S.K."/>
        </authorList>
    </citation>
    <scope>NUCLEOTIDE SEQUENCE [LARGE SCALE GENOMIC DNA]</scope>
    <source>
        <tissue evidence="2">Muscle</tissue>
    </source>
</reference>